<proteinExistence type="predicted"/>
<evidence type="ECO:0000313" key="2">
    <source>
        <dbReference type="Proteomes" id="UP000789759"/>
    </source>
</evidence>
<dbReference type="Proteomes" id="UP000789759">
    <property type="component" value="Unassembled WGS sequence"/>
</dbReference>
<dbReference type="EMBL" id="CAJVQA010005000">
    <property type="protein sequence ID" value="CAG8611057.1"/>
    <property type="molecule type" value="Genomic_DNA"/>
</dbReference>
<evidence type="ECO:0000313" key="1">
    <source>
        <dbReference type="EMBL" id="CAG8611057.1"/>
    </source>
</evidence>
<name>A0A9N9CSA3_9GLOM</name>
<comment type="caution">
    <text evidence="1">The sequence shown here is derived from an EMBL/GenBank/DDBJ whole genome shotgun (WGS) entry which is preliminary data.</text>
</comment>
<reference evidence="1" key="1">
    <citation type="submission" date="2021-06" db="EMBL/GenBank/DDBJ databases">
        <authorList>
            <person name="Kallberg Y."/>
            <person name="Tangrot J."/>
            <person name="Rosling A."/>
        </authorList>
    </citation>
    <scope>NUCLEOTIDE SEQUENCE</scope>
    <source>
        <strain evidence="1">FL966</strain>
    </source>
</reference>
<accession>A0A9N9CSA3</accession>
<keyword evidence="2" id="KW-1185">Reference proteome</keyword>
<protein>
    <submittedName>
        <fullName evidence="1">3965_t:CDS:1</fullName>
    </submittedName>
</protein>
<dbReference type="AlphaFoldDB" id="A0A9N9CSA3"/>
<sequence>MISQSKLVPISSSSAELLYVVIATSTIKNLTAELIRQFDGSYFVKHMNCCSLFCVPSVLEACAMGRAPASCFILFRSKIQGCLVDLNLRLERKLVSKHAANLWKGVTGNDHRLADMFKKTFDSALYRFNAKEFKIRMMVPPAPPQQPAAQEKSIPLIDDFDSSLDGLVNDLFPSISVEQL</sequence>
<organism evidence="1 2">
    <name type="scientific">Cetraspora pellucida</name>
    <dbReference type="NCBI Taxonomy" id="1433469"/>
    <lineage>
        <taxon>Eukaryota</taxon>
        <taxon>Fungi</taxon>
        <taxon>Fungi incertae sedis</taxon>
        <taxon>Mucoromycota</taxon>
        <taxon>Glomeromycotina</taxon>
        <taxon>Glomeromycetes</taxon>
        <taxon>Diversisporales</taxon>
        <taxon>Gigasporaceae</taxon>
        <taxon>Cetraspora</taxon>
    </lineage>
</organism>
<gene>
    <name evidence="1" type="ORF">CPELLU_LOCUS7454</name>
</gene>
<dbReference type="OrthoDB" id="2373985at2759"/>